<proteinExistence type="predicted"/>
<dbReference type="EMBL" id="JAJFAZ020000008">
    <property type="protein sequence ID" value="KAI5311692.1"/>
    <property type="molecule type" value="Genomic_DNA"/>
</dbReference>
<dbReference type="AlphaFoldDB" id="A0AAD4YI32"/>
<name>A0AAD4YI32_PRUDU</name>
<dbReference type="Proteomes" id="UP001054821">
    <property type="component" value="Chromosome 8"/>
</dbReference>
<protein>
    <submittedName>
        <fullName evidence="1">Uncharacterized protein</fullName>
    </submittedName>
</protein>
<gene>
    <name evidence="1" type="ORF">L3X38_040865</name>
</gene>
<comment type="caution">
    <text evidence="1">The sequence shown here is derived from an EMBL/GenBank/DDBJ whole genome shotgun (WGS) entry which is preliminary data.</text>
</comment>
<keyword evidence="2" id="KW-1185">Reference proteome</keyword>
<accession>A0AAD4YI32</accession>
<evidence type="ECO:0000313" key="1">
    <source>
        <dbReference type="EMBL" id="KAI5311692.1"/>
    </source>
</evidence>
<reference evidence="1 2" key="1">
    <citation type="journal article" date="2022" name="G3 (Bethesda)">
        <title>Whole-genome sequence and methylome profiling of the almond [Prunus dulcis (Mill.) D.A. Webb] cultivar 'Nonpareil'.</title>
        <authorList>
            <person name="D'Amico-Willman K.M."/>
            <person name="Ouma W.Z."/>
            <person name="Meulia T."/>
            <person name="Sideli G.M."/>
            <person name="Gradziel T.M."/>
            <person name="Fresnedo-Ramirez J."/>
        </authorList>
    </citation>
    <scope>NUCLEOTIDE SEQUENCE [LARGE SCALE GENOMIC DNA]</scope>
    <source>
        <strain evidence="1">Clone GOH B32 T37-40</strain>
    </source>
</reference>
<evidence type="ECO:0000313" key="2">
    <source>
        <dbReference type="Proteomes" id="UP001054821"/>
    </source>
</evidence>
<organism evidence="1 2">
    <name type="scientific">Prunus dulcis</name>
    <name type="common">Almond</name>
    <name type="synonym">Amygdalus dulcis</name>
    <dbReference type="NCBI Taxonomy" id="3755"/>
    <lineage>
        <taxon>Eukaryota</taxon>
        <taxon>Viridiplantae</taxon>
        <taxon>Streptophyta</taxon>
        <taxon>Embryophyta</taxon>
        <taxon>Tracheophyta</taxon>
        <taxon>Spermatophyta</taxon>
        <taxon>Magnoliopsida</taxon>
        <taxon>eudicotyledons</taxon>
        <taxon>Gunneridae</taxon>
        <taxon>Pentapetalae</taxon>
        <taxon>rosids</taxon>
        <taxon>fabids</taxon>
        <taxon>Rosales</taxon>
        <taxon>Rosaceae</taxon>
        <taxon>Amygdaloideae</taxon>
        <taxon>Amygdaleae</taxon>
        <taxon>Prunus</taxon>
    </lineage>
</organism>
<sequence length="119" mass="13603">MRRARRKEFVDTEWTQIGVVTKKIRSKYLEGQNAAAIDHLDPWRRYRRDRLDLAIISRPVSAHERTGADRKKEKFDWFASILAVDCPVLDLKFGRVSASVIGRFTAAGSCGGAWVRVVQ</sequence>